<keyword evidence="9" id="KW-0131">Cell cycle</keyword>
<dbReference type="GO" id="GO:0070651">
    <property type="term" value="P:nonfunctional rRNA decay"/>
    <property type="evidence" value="ECO:0007669"/>
    <property type="project" value="TreeGrafter"/>
</dbReference>
<feature type="region of interest" description="Disordered" evidence="11">
    <location>
        <begin position="383"/>
        <end position="440"/>
    </location>
</feature>
<dbReference type="SUPFAM" id="SSF55315">
    <property type="entry name" value="L30e-like"/>
    <property type="match status" value="1"/>
</dbReference>
<dbReference type="InterPro" id="IPR029064">
    <property type="entry name" value="Ribosomal_eL30-like_sf"/>
</dbReference>
<feature type="domain" description="eRF1/Pelota-like N-terminal" evidence="12">
    <location>
        <begin position="1"/>
        <end position="130"/>
    </location>
</feature>
<dbReference type="AlphaFoldDB" id="A0A7S0DRI0"/>
<keyword evidence="8" id="KW-0469">Meiosis</keyword>
<feature type="compositionally biased region" description="Basic and acidic residues" evidence="11">
    <location>
        <begin position="428"/>
        <end position="437"/>
    </location>
</feature>
<keyword evidence="7" id="KW-0498">Mitosis</keyword>
<dbReference type="SUPFAM" id="SSF53137">
    <property type="entry name" value="Translational machinery components"/>
    <property type="match status" value="1"/>
</dbReference>
<dbReference type="GO" id="GO:0070481">
    <property type="term" value="P:nuclear-transcribed mRNA catabolic process, non-stop decay"/>
    <property type="evidence" value="ECO:0007669"/>
    <property type="project" value="InterPro"/>
</dbReference>
<dbReference type="FunFam" id="2.30.30.870:FF:000001">
    <property type="entry name" value="Protein pelota homolog"/>
    <property type="match status" value="1"/>
</dbReference>
<sequence>MRLIHKKLEKDGQGSISLLAQEDEDMWHVYNLIQPGDLVRALTFRNVKKVGPTGSVRSEKVRVTITVEVSSIDFDTKSSEIRISGRNREENKYIKMGAHHTLELALHRKFSISKSKWDTIHLERVEMATNPTTSADLAAIVLQEGLAHVCLITSYTTLIRQKITQTIPRKRAGSESRHSKALNRFYEDIYEAVVRHIDFSVVKCVIVAGPGFYKEECIKRIIAHANKGNKKSILENKNKFIPRHASSGHMQALREVLADPSVADLIKETKAFDEVKTLERFFEMMNKNSDQAFYGYNDVVSANEAKAVDSLLVTDTLFRSKDIRTRQKYVKLVESCRENGAKVQIFSSLHVSGQQLDQLTGVAAILRFPYVLESDLDIPPIAEEAEAKSFPSTKKKTAGSARDNPAEKKQNGVKPRRRKKKKKKSKIQSKEYDGKDIDDFDGCFLGDF</sequence>
<dbReference type="InterPro" id="IPR005140">
    <property type="entry name" value="eRF1_Pelota-like_N"/>
</dbReference>
<keyword evidence="6 10" id="KW-0479">Metal-binding</keyword>
<organism evidence="13">
    <name type="scientific">Amorphochlora amoebiformis</name>
    <dbReference type="NCBI Taxonomy" id="1561963"/>
    <lineage>
        <taxon>Eukaryota</taxon>
        <taxon>Sar</taxon>
        <taxon>Rhizaria</taxon>
        <taxon>Cercozoa</taxon>
        <taxon>Chlorarachniophyceae</taxon>
        <taxon>Amorphochlora</taxon>
    </lineage>
</organism>
<keyword evidence="4 10" id="KW-0963">Cytoplasm</keyword>
<dbReference type="Gene3D" id="3.30.1330.30">
    <property type="match status" value="1"/>
</dbReference>
<dbReference type="Gene3D" id="3.30.420.60">
    <property type="entry name" value="eRF1 domain 2"/>
    <property type="match status" value="1"/>
</dbReference>
<evidence type="ECO:0000256" key="2">
    <source>
        <dbReference type="ARBA" id="ARBA00004496"/>
    </source>
</evidence>
<name>A0A7S0DRI0_9EUKA</name>
<reference evidence="13" key="1">
    <citation type="submission" date="2021-01" db="EMBL/GenBank/DDBJ databases">
        <authorList>
            <person name="Corre E."/>
            <person name="Pelletier E."/>
            <person name="Niang G."/>
            <person name="Scheremetjew M."/>
            <person name="Finn R."/>
            <person name="Kale V."/>
            <person name="Holt S."/>
            <person name="Cochrane G."/>
            <person name="Meng A."/>
            <person name="Brown T."/>
            <person name="Cohen L."/>
        </authorList>
    </citation>
    <scope>NUCLEOTIDE SEQUENCE</scope>
    <source>
        <strain evidence="13">CCMP2058</strain>
    </source>
</reference>
<dbReference type="GO" id="GO:1990533">
    <property type="term" value="C:Dom34-Hbs1 complex"/>
    <property type="evidence" value="ECO:0007669"/>
    <property type="project" value="UniProtKB-ARBA"/>
</dbReference>
<comment type="cofactor">
    <cofactor evidence="1 10">
        <name>a divalent metal cation</name>
        <dbReference type="ChEBI" id="CHEBI:60240"/>
    </cofactor>
</comment>
<gene>
    <name evidence="13" type="ORF">LAMO00422_LOCUS21309</name>
</gene>
<evidence type="ECO:0000256" key="7">
    <source>
        <dbReference type="ARBA" id="ARBA00022776"/>
    </source>
</evidence>
<accession>A0A7S0DRI0</accession>
<dbReference type="InterPro" id="IPR004405">
    <property type="entry name" value="TF_pelota"/>
</dbReference>
<dbReference type="InterPro" id="IPR042226">
    <property type="entry name" value="eFR1_2_sf"/>
</dbReference>
<dbReference type="PANTHER" id="PTHR10853:SF0">
    <property type="entry name" value="PROTEIN PELOTA HOMOLOG"/>
    <property type="match status" value="1"/>
</dbReference>
<dbReference type="InterPro" id="IPR038069">
    <property type="entry name" value="Pelota/DOM34_N"/>
</dbReference>
<dbReference type="GO" id="GO:0032790">
    <property type="term" value="P:ribosome disassembly"/>
    <property type="evidence" value="ECO:0007669"/>
    <property type="project" value="TreeGrafter"/>
</dbReference>
<comment type="similarity">
    <text evidence="3 10">Belongs to the eukaryotic release factor 1 family. Pelota subfamily.</text>
</comment>
<dbReference type="FunFam" id="3.30.420.60:FF:000004">
    <property type="entry name" value="Protein DOM34 homolog"/>
    <property type="match status" value="1"/>
</dbReference>
<evidence type="ECO:0000256" key="3">
    <source>
        <dbReference type="ARBA" id="ARBA00009504"/>
    </source>
</evidence>
<evidence type="ECO:0000256" key="10">
    <source>
        <dbReference type="RuleBase" id="RU362019"/>
    </source>
</evidence>
<dbReference type="Pfam" id="PF03464">
    <property type="entry name" value="eRF1_2"/>
    <property type="match status" value="1"/>
</dbReference>
<evidence type="ECO:0000313" key="13">
    <source>
        <dbReference type="EMBL" id="CAD8462349.1"/>
    </source>
</evidence>
<dbReference type="Gene3D" id="2.30.30.870">
    <property type="entry name" value="Pelota, domain A"/>
    <property type="match status" value="1"/>
</dbReference>
<feature type="compositionally biased region" description="Basic residues" evidence="11">
    <location>
        <begin position="414"/>
        <end position="427"/>
    </location>
</feature>
<evidence type="ECO:0000256" key="11">
    <source>
        <dbReference type="SAM" id="MobiDB-lite"/>
    </source>
</evidence>
<dbReference type="GO" id="GO:0005737">
    <property type="term" value="C:cytoplasm"/>
    <property type="evidence" value="ECO:0007669"/>
    <property type="project" value="UniProtKB-SubCell"/>
</dbReference>
<dbReference type="SUPFAM" id="SSF159065">
    <property type="entry name" value="Dom34/Pelota N-terminal domain-like"/>
    <property type="match status" value="1"/>
</dbReference>
<evidence type="ECO:0000256" key="6">
    <source>
        <dbReference type="ARBA" id="ARBA00022723"/>
    </source>
</evidence>
<dbReference type="GO" id="GO:0051301">
    <property type="term" value="P:cell division"/>
    <property type="evidence" value="ECO:0007669"/>
    <property type="project" value="UniProtKB-KW"/>
</dbReference>
<dbReference type="EMBL" id="HBEM01031269">
    <property type="protein sequence ID" value="CAD8462349.1"/>
    <property type="molecule type" value="Transcribed_RNA"/>
</dbReference>
<comment type="function">
    <text evidence="10">Component of the Pelota-HBS1L complex, a complex that recognizes stalled ribosomes and triggers the No-Go Decay (NGD) pathway. In the Pelota-HBS1L complex, pelo recognizes ribosomes stalled at the 3' end of an mRNA and engages stalled ribosomes by destabilizing mRNA in the mRNA channel.</text>
</comment>
<dbReference type="Pfam" id="PF03465">
    <property type="entry name" value="eRF1_3"/>
    <property type="match status" value="1"/>
</dbReference>
<dbReference type="GO" id="GO:0051321">
    <property type="term" value="P:meiotic cell cycle"/>
    <property type="evidence" value="ECO:0007669"/>
    <property type="project" value="UniProtKB-KW"/>
</dbReference>
<dbReference type="GO" id="GO:0046872">
    <property type="term" value="F:metal ion binding"/>
    <property type="evidence" value="ECO:0007669"/>
    <property type="project" value="UniProtKB-KW"/>
</dbReference>
<dbReference type="FunFam" id="3.30.1330.30:FF:000008">
    <property type="entry name" value="Protein pelota homolog"/>
    <property type="match status" value="1"/>
</dbReference>
<evidence type="ECO:0000256" key="5">
    <source>
        <dbReference type="ARBA" id="ARBA00022618"/>
    </source>
</evidence>
<evidence type="ECO:0000259" key="12">
    <source>
        <dbReference type="SMART" id="SM01194"/>
    </source>
</evidence>
<keyword evidence="5" id="KW-0132">Cell division</keyword>
<dbReference type="GO" id="GO:0070966">
    <property type="term" value="P:nuclear-transcribed mRNA catabolic process, no-go decay"/>
    <property type="evidence" value="ECO:0007669"/>
    <property type="project" value="InterPro"/>
</dbReference>
<proteinExistence type="inferred from homology"/>
<evidence type="ECO:0000256" key="1">
    <source>
        <dbReference type="ARBA" id="ARBA00001968"/>
    </source>
</evidence>
<comment type="subcellular location">
    <subcellularLocation>
        <location evidence="2 10">Cytoplasm</location>
    </subcellularLocation>
</comment>
<dbReference type="InterPro" id="IPR005141">
    <property type="entry name" value="eRF1_2"/>
</dbReference>
<dbReference type="SMART" id="SM01194">
    <property type="entry name" value="eRF1_1"/>
    <property type="match status" value="1"/>
</dbReference>
<dbReference type="NCBIfam" id="TIGR00111">
    <property type="entry name" value="pelota"/>
    <property type="match status" value="1"/>
</dbReference>
<evidence type="ECO:0000256" key="4">
    <source>
        <dbReference type="ARBA" id="ARBA00022490"/>
    </source>
</evidence>
<dbReference type="InterPro" id="IPR058547">
    <property type="entry name" value="Pelota_N"/>
</dbReference>
<dbReference type="InterPro" id="IPR005142">
    <property type="entry name" value="eRF1_3"/>
</dbReference>
<evidence type="ECO:0000256" key="8">
    <source>
        <dbReference type="ARBA" id="ARBA00023254"/>
    </source>
</evidence>
<dbReference type="GO" id="GO:0071025">
    <property type="term" value="P:RNA surveillance"/>
    <property type="evidence" value="ECO:0007669"/>
    <property type="project" value="InterPro"/>
</dbReference>
<evidence type="ECO:0000256" key="9">
    <source>
        <dbReference type="ARBA" id="ARBA00023306"/>
    </source>
</evidence>
<dbReference type="PANTHER" id="PTHR10853">
    <property type="entry name" value="PELOTA"/>
    <property type="match status" value="1"/>
</dbReference>
<dbReference type="GO" id="GO:0006412">
    <property type="term" value="P:translation"/>
    <property type="evidence" value="ECO:0007669"/>
    <property type="project" value="UniProtKB-ARBA"/>
</dbReference>
<protein>
    <recommendedName>
        <fullName evidence="10">Protein pelota homolog</fullName>
    </recommendedName>
</protein>
<dbReference type="Pfam" id="PF26356">
    <property type="entry name" value="Pelota_N"/>
    <property type="match status" value="1"/>
</dbReference>